<comment type="caution">
    <text evidence="2">The sequence shown here is derived from an EMBL/GenBank/DDBJ whole genome shotgun (WGS) entry which is preliminary data.</text>
</comment>
<sequence>MYGITPILNNINYTPHFNSLNCKPPIVKKLMRLAYHGERNLQLDWVVRTISQSTFSQYSESAEPTGRTSRQGAAYDGVTRQEA</sequence>
<dbReference type="AlphaFoldDB" id="A0A0A8L943"/>
<name>A0A0A8L943_9SACH</name>
<dbReference type="Proteomes" id="UP000031516">
    <property type="component" value="Unassembled WGS sequence"/>
</dbReference>
<gene>
    <name evidence="2" type="ORF">KLDO_g3684</name>
</gene>
<proteinExistence type="predicted"/>
<feature type="region of interest" description="Disordered" evidence="1">
    <location>
        <begin position="57"/>
        <end position="83"/>
    </location>
</feature>
<dbReference type="EMBL" id="CCBQ010000045">
    <property type="protein sequence ID" value="CDO95444.1"/>
    <property type="molecule type" value="Genomic_DNA"/>
</dbReference>
<reference evidence="2 3" key="1">
    <citation type="submission" date="2014-03" db="EMBL/GenBank/DDBJ databases">
        <title>The genome of Kluyveromyces dobzhanskii.</title>
        <authorList>
            <person name="Nystedt B."/>
            <person name="Astrom S."/>
        </authorList>
    </citation>
    <scope>NUCLEOTIDE SEQUENCE [LARGE SCALE GENOMIC DNA]</scope>
    <source>
        <strain evidence="2 3">CBS 2104</strain>
    </source>
</reference>
<organism evidence="2 3">
    <name type="scientific">Kluyveromyces dobzhanskii CBS 2104</name>
    <dbReference type="NCBI Taxonomy" id="1427455"/>
    <lineage>
        <taxon>Eukaryota</taxon>
        <taxon>Fungi</taxon>
        <taxon>Dikarya</taxon>
        <taxon>Ascomycota</taxon>
        <taxon>Saccharomycotina</taxon>
        <taxon>Saccharomycetes</taxon>
        <taxon>Saccharomycetales</taxon>
        <taxon>Saccharomycetaceae</taxon>
        <taxon>Kluyveromyces</taxon>
    </lineage>
</organism>
<protein>
    <submittedName>
        <fullName evidence="2">WGS project CCBQ000000000 data, contig 00015</fullName>
    </submittedName>
</protein>
<keyword evidence="3" id="KW-1185">Reference proteome</keyword>
<evidence type="ECO:0000313" key="2">
    <source>
        <dbReference type="EMBL" id="CDO95444.1"/>
    </source>
</evidence>
<evidence type="ECO:0000313" key="3">
    <source>
        <dbReference type="Proteomes" id="UP000031516"/>
    </source>
</evidence>
<evidence type="ECO:0000256" key="1">
    <source>
        <dbReference type="SAM" id="MobiDB-lite"/>
    </source>
</evidence>
<accession>A0A0A8L943</accession>
<feature type="compositionally biased region" description="Polar residues" evidence="1">
    <location>
        <begin position="57"/>
        <end position="71"/>
    </location>
</feature>